<dbReference type="Gene3D" id="1.25.10.10">
    <property type="entry name" value="Leucine-rich Repeat Variant"/>
    <property type="match status" value="1"/>
</dbReference>
<evidence type="ECO:0000256" key="4">
    <source>
        <dbReference type="SAM" id="MobiDB-lite"/>
    </source>
</evidence>
<keyword evidence="7" id="KW-1185">Reference proteome</keyword>
<dbReference type="InterPro" id="IPR032460">
    <property type="entry name" value="Symplekin/Pta1_N"/>
</dbReference>
<keyword evidence="3" id="KW-0539">Nucleus</keyword>
<keyword evidence="2" id="KW-0507">mRNA processing</keyword>
<sequence length="545" mass="60642">MESTDIFVEPLENNDSLANRIGEVIREAQATTDLSQKLKWLSKAEYLLLSVDNSGHLLDNFLDEMLEFTSSDDFHMRCFSAGFIEKACKKDADVLKKAITNLSYLLMSSGNQSRGGIKVMKRVIIVCTNIYPYILKWACSRKADAEVEKCWEAFSVLKGRIVSHADSDNEGIRTLTFKFLEAIVLSQSLKTEDSDVSRGEDVMSLNDVPRDHRFISYRKLQSEATVNLQSLMDQTTLPHISAQNLLTVLNVLCTVSRRRPEYMARILDCLEALHINLPPTLGASQVKSMRKELKAHMLRILKHPSSLPLHPRITTLLTDLGASQSEINKAMPTNIAELRRKASKRQTSVDEPSARKKAKGDDASGVVFDDDEYGDDDPTSADGSAAIPDTAHQSAIDITAEFIYERLNPKVVANLVLISLVTLPDEMPAAFASSFTQIATAGTEQHRRHLARSMATQATAQELGPGAEQIRKEKLAKFIERQSARREGAFVPPTPAVHLGKPRGPSTSYYSDWRSTWTNTVDNATVFESQAAIQSLHLHKRIDEG</sequence>
<gene>
    <name evidence="6" type="ORF">KIN20_005148</name>
</gene>
<feature type="compositionally biased region" description="Acidic residues" evidence="4">
    <location>
        <begin position="368"/>
        <end position="379"/>
    </location>
</feature>
<dbReference type="InterPro" id="IPR016024">
    <property type="entry name" value="ARM-type_fold"/>
</dbReference>
<dbReference type="Proteomes" id="UP001196413">
    <property type="component" value="Unassembled WGS sequence"/>
</dbReference>
<evidence type="ECO:0000313" key="6">
    <source>
        <dbReference type="EMBL" id="KAJ1349558.1"/>
    </source>
</evidence>
<dbReference type="SUPFAM" id="SSF48371">
    <property type="entry name" value="ARM repeat"/>
    <property type="match status" value="1"/>
</dbReference>
<feature type="domain" description="Symplekin/Pta1 N-terminal" evidence="5">
    <location>
        <begin position="118"/>
        <end position="337"/>
    </location>
</feature>
<evidence type="ECO:0000313" key="7">
    <source>
        <dbReference type="Proteomes" id="UP001196413"/>
    </source>
</evidence>
<name>A0AAD5QEX5_PARTN</name>
<accession>A0AAD5QEX5</accession>
<evidence type="ECO:0000256" key="3">
    <source>
        <dbReference type="ARBA" id="ARBA00023242"/>
    </source>
</evidence>
<comment type="caution">
    <text evidence="6">The sequence shown here is derived from an EMBL/GenBank/DDBJ whole genome shotgun (WGS) entry which is preliminary data.</text>
</comment>
<evidence type="ECO:0000259" key="5">
    <source>
        <dbReference type="Pfam" id="PF11935"/>
    </source>
</evidence>
<dbReference type="Pfam" id="PF11935">
    <property type="entry name" value="SYMPK_PTA1_N"/>
    <property type="match status" value="1"/>
</dbReference>
<reference evidence="6" key="1">
    <citation type="submission" date="2021-06" db="EMBL/GenBank/DDBJ databases">
        <title>Parelaphostrongylus tenuis whole genome reference sequence.</title>
        <authorList>
            <person name="Garwood T.J."/>
            <person name="Larsen P.A."/>
            <person name="Fountain-Jones N.M."/>
            <person name="Garbe J.R."/>
            <person name="Macchietto M.G."/>
            <person name="Kania S.A."/>
            <person name="Gerhold R.W."/>
            <person name="Richards J.E."/>
            <person name="Wolf T.M."/>
        </authorList>
    </citation>
    <scope>NUCLEOTIDE SEQUENCE</scope>
    <source>
        <strain evidence="6">MNPRO001-30</strain>
        <tissue evidence="6">Meninges</tissue>
    </source>
</reference>
<dbReference type="InterPro" id="IPR011989">
    <property type="entry name" value="ARM-like"/>
</dbReference>
<dbReference type="AlphaFoldDB" id="A0AAD5QEX5"/>
<dbReference type="GO" id="GO:0006397">
    <property type="term" value="P:mRNA processing"/>
    <property type="evidence" value="ECO:0007669"/>
    <property type="project" value="UniProtKB-KW"/>
</dbReference>
<dbReference type="GO" id="GO:0005847">
    <property type="term" value="C:mRNA cleavage and polyadenylation specificity factor complex"/>
    <property type="evidence" value="ECO:0007669"/>
    <property type="project" value="TreeGrafter"/>
</dbReference>
<proteinExistence type="predicted"/>
<dbReference type="PANTHER" id="PTHR15245">
    <property type="entry name" value="SYMPLEKIN-RELATED"/>
    <property type="match status" value="1"/>
</dbReference>
<dbReference type="PANTHER" id="PTHR15245:SF20">
    <property type="entry name" value="SYMPLEKIN"/>
    <property type="match status" value="1"/>
</dbReference>
<protein>
    <recommendedName>
        <fullName evidence="5">Symplekin/Pta1 N-terminal domain-containing protein</fullName>
    </recommendedName>
</protein>
<comment type="subcellular location">
    <subcellularLocation>
        <location evidence="1">Nucleus</location>
    </subcellularLocation>
</comment>
<organism evidence="6 7">
    <name type="scientific">Parelaphostrongylus tenuis</name>
    <name type="common">Meningeal worm</name>
    <dbReference type="NCBI Taxonomy" id="148309"/>
    <lineage>
        <taxon>Eukaryota</taxon>
        <taxon>Metazoa</taxon>
        <taxon>Ecdysozoa</taxon>
        <taxon>Nematoda</taxon>
        <taxon>Chromadorea</taxon>
        <taxon>Rhabditida</taxon>
        <taxon>Rhabditina</taxon>
        <taxon>Rhabditomorpha</taxon>
        <taxon>Strongyloidea</taxon>
        <taxon>Metastrongylidae</taxon>
        <taxon>Parelaphostrongylus</taxon>
    </lineage>
</organism>
<evidence type="ECO:0000256" key="2">
    <source>
        <dbReference type="ARBA" id="ARBA00022664"/>
    </source>
</evidence>
<dbReference type="InterPro" id="IPR021850">
    <property type="entry name" value="Symplekin/Pta1"/>
</dbReference>
<dbReference type="EMBL" id="JAHQIW010000689">
    <property type="protein sequence ID" value="KAJ1349558.1"/>
    <property type="molecule type" value="Genomic_DNA"/>
</dbReference>
<feature type="region of interest" description="Disordered" evidence="4">
    <location>
        <begin position="339"/>
        <end position="388"/>
    </location>
</feature>
<evidence type="ECO:0000256" key="1">
    <source>
        <dbReference type="ARBA" id="ARBA00004123"/>
    </source>
</evidence>